<proteinExistence type="inferred from homology"/>
<sequence length="155" mass="16154">MNFSDRLIVVGVDGSPPGDAALRWVLGVAAQPGDRVLAVVVRPADTLLPGTSFAFQPHGRRPDPCCLPHERIARIRREFPDAPDVSISTPHGDPATELVAASADADLLVVGANGAGLTRQLMLGSVSRECVRYSRCPVVAVTPEAAERLAAAAAG</sequence>
<dbReference type="RefSeq" id="WP_378304453.1">
    <property type="nucleotide sequence ID" value="NZ_JBHUKS010000010.1"/>
</dbReference>
<dbReference type="Gene3D" id="3.40.50.620">
    <property type="entry name" value="HUPs"/>
    <property type="match status" value="1"/>
</dbReference>
<dbReference type="CDD" id="cd00293">
    <property type="entry name" value="USP-like"/>
    <property type="match status" value="1"/>
</dbReference>
<comment type="caution">
    <text evidence="3">The sequence shown here is derived from an EMBL/GenBank/DDBJ whole genome shotgun (WGS) entry which is preliminary data.</text>
</comment>
<organism evidence="3 4">
    <name type="scientific">Amycolatopsis silviterrae</name>
    <dbReference type="NCBI Taxonomy" id="1656914"/>
    <lineage>
        <taxon>Bacteria</taxon>
        <taxon>Bacillati</taxon>
        <taxon>Actinomycetota</taxon>
        <taxon>Actinomycetes</taxon>
        <taxon>Pseudonocardiales</taxon>
        <taxon>Pseudonocardiaceae</taxon>
        <taxon>Amycolatopsis</taxon>
    </lineage>
</organism>
<dbReference type="EMBL" id="JBHUKS010000010">
    <property type="protein sequence ID" value="MFD2468677.1"/>
    <property type="molecule type" value="Genomic_DNA"/>
</dbReference>
<evidence type="ECO:0000313" key="3">
    <source>
        <dbReference type="EMBL" id="MFD2468677.1"/>
    </source>
</evidence>
<dbReference type="Pfam" id="PF00582">
    <property type="entry name" value="Usp"/>
    <property type="match status" value="1"/>
</dbReference>
<reference evidence="4" key="1">
    <citation type="journal article" date="2019" name="Int. J. Syst. Evol. Microbiol.">
        <title>The Global Catalogue of Microorganisms (GCM) 10K type strain sequencing project: providing services to taxonomists for standard genome sequencing and annotation.</title>
        <authorList>
            <consortium name="The Broad Institute Genomics Platform"/>
            <consortium name="The Broad Institute Genome Sequencing Center for Infectious Disease"/>
            <person name="Wu L."/>
            <person name="Ma J."/>
        </authorList>
    </citation>
    <scope>NUCLEOTIDE SEQUENCE [LARGE SCALE GENOMIC DNA]</scope>
    <source>
        <strain evidence="4">CGMCC 4.7641</strain>
    </source>
</reference>
<evidence type="ECO:0000259" key="2">
    <source>
        <dbReference type="Pfam" id="PF00582"/>
    </source>
</evidence>
<dbReference type="PANTHER" id="PTHR31964:SF113">
    <property type="entry name" value="USPA DOMAIN-CONTAINING PROTEIN"/>
    <property type="match status" value="1"/>
</dbReference>
<accession>A0ABW5H7J8</accession>
<dbReference type="InterPro" id="IPR006016">
    <property type="entry name" value="UspA"/>
</dbReference>
<evidence type="ECO:0000256" key="1">
    <source>
        <dbReference type="ARBA" id="ARBA00008791"/>
    </source>
</evidence>
<name>A0ABW5H7J8_9PSEU</name>
<comment type="similarity">
    <text evidence="1">Belongs to the universal stress protein A family.</text>
</comment>
<dbReference type="InterPro" id="IPR014729">
    <property type="entry name" value="Rossmann-like_a/b/a_fold"/>
</dbReference>
<dbReference type="SUPFAM" id="SSF52402">
    <property type="entry name" value="Adenine nucleotide alpha hydrolases-like"/>
    <property type="match status" value="1"/>
</dbReference>
<feature type="domain" description="UspA" evidence="2">
    <location>
        <begin position="8"/>
        <end position="141"/>
    </location>
</feature>
<protein>
    <submittedName>
        <fullName evidence="3">Universal stress protein</fullName>
    </submittedName>
</protein>
<dbReference type="PRINTS" id="PR01438">
    <property type="entry name" value="UNVRSLSTRESS"/>
</dbReference>
<dbReference type="InterPro" id="IPR006015">
    <property type="entry name" value="Universal_stress_UspA"/>
</dbReference>
<evidence type="ECO:0000313" key="4">
    <source>
        <dbReference type="Proteomes" id="UP001597483"/>
    </source>
</evidence>
<dbReference type="PANTHER" id="PTHR31964">
    <property type="entry name" value="ADENINE NUCLEOTIDE ALPHA HYDROLASES-LIKE SUPERFAMILY PROTEIN"/>
    <property type="match status" value="1"/>
</dbReference>
<dbReference type="Proteomes" id="UP001597483">
    <property type="component" value="Unassembled WGS sequence"/>
</dbReference>
<gene>
    <name evidence="3" type="ORF">ACFSVL_14895</name>
</gene>
<keyword evidence="4" id="KW-1185">Reference proteome</keyword>